<keyword evidence="2" id="KW-1185">Reference proteome</keyword>
<name>A0A100YVD5_TRASO</name>
<evidence type="ECO:0000313" key="1">
    <source>
        <dbReference type="EMBL" id="KUH58398.1"/>
    </source>
</evidence>
<dbReference type="AlphaFoldDB" id="A0A100YVD5"/>
<sequence>MELYFLGKLLGARYIDYGYIAAMPDITKRPAIREQETMELLEDEGLIETDFSGDAEVMPEVAGFLHPVLFSGREARLRIGEAVHTFHLEDGRVVEGTLDGGAIAFHEVSDQDIYALLAGGDAAVIQLADVRTGYSRKEYGEDELLDAKACAQAVALLKGAA</sequence>
<evidence type="ECO:0000313" key="2">
    <source>
        <dbReference type="Proteomes" id="UP000054078"/>
    </source>
</evidence>
<gene>
    <name evidence="1" type="ORF">AUL39_05175</name>
</gene>
<proteinExistence type="predicted"/>
<dbReference type="Proteomes" id="UP000054078">
    <property type="component" value="Unassembled WGS sequence"/>
</dbReference>
<protein>
    <submittedName>
        <fullName evidence="1">Uncharacterized protein</fullName>
    </submittedName>
</protein>
<accession>A0A100YVD5</accession>
<dbReference type="STRING" id="1299998.AUL39_05175"/>
<comment type="caution">
    <text evidence="1">The sequence shown here is derived from an EMBL/GenBank/DDBJ whole genome shotgun (WGS) entry which is preliminary data.</text>
</comment>
<organism evidence="1 2">
    <name type="scientific">Tractidigestivibacter scatoligenes</name>
    <name type="common">Olsenella scatoligenes</name>
    <dbReference type="NCBI Taxonomy" id="1299998"/>
    <lineage>
        <taxon>Bacteria</taxon>
        <taxon>Bacillati</taxon>
        <taxon>Actinomycetota</taxon>
        <taxon>Coriobacteriia</taxon>
        <taxon>Coriobacteriales</taxon>
        <taxon>Atopobiaceae</taxon>
        <taxon>Tractidigestivibacter</taxon>
    </lineage>
</organism>
<reference evidence="1 2" key="1">
    <citation type="submission" date="2015-12" db="EMBL/GenBank/DDBJ databases">
        <title>Draft Genome Sequence of Olsenella scatoligenes SK9K4T; a Producer of 3-Methylindole- (skatole) and 4-Methylphenol- (p-cresol) Isolated from Pig Feces.</title>
        <authorList>
            <person name="Li X."/>
            <person name="Borg B."/>
            <person name="Canibe N."/>
        </authorList>
    </citation>
    <scope>NUCLEOTIDE SEQUENCE [LARGE SCALE GENOMIC DNA]</scope>
    <source>
        <strain evidence="1 2">SK9K4</strain>
    </source>
</reference>
<dbReference type="EMBL" id="LOJF01000009">
    <property type="protein sequence ID" value="KUH58398.1"/>
    <property type="molecule type" value="Genomic_DNA"/>
</dbReference>